<dbReference type="PANTHER" id="PTHR21058">
    <property type="entry name" value="6,7-DIMETHYL-8-RIBITYLLUMAZINE SYNTHASE DMRL SYNTHASE LUMAZINE SYNTHASE"/>
    <property type="match status" value="1"/>
</dbReference>
<comment type="pathway">
    <text evidence="1 7">Cofactor biosynthesis; riboflavin biosynthesis; riboflavin from 2-hydroxy-3-oxobutyl phosphate and 5-amino-6-(D-ribitylamino)uracil: step 1/2.</text>
</comment>
<dbReference type="GO" id="GO:0005758">
    <property type="term" value="C:mitochondrial intermembrane space"/>
    <property type="evidence" value="ECO:0007669"/>
    <property type="project" value="TreeGrafter"/>
</dbReference>
<dbReference type="HAMAP" id="MF_00178">
    <property type="entry name" value="Lumazine_synth"/>
    <property type="match status" value="1"/>
</dbReference>
<dbReference type="NCBIfam" id="TIGR00114">
    <property type="entry name" value="lumazine-synth"/>
    <property type="match status" value="1"/>
</dbReference>
<dbReference type="OrthoDB" id="2965at2759"/>
<comment type="similarity">
    <text evidence="2 7">Belongs to the DMRL synthase family.</text>
</comment>
<name>A0A1Y2HTL3_9FUNG</name>
<dbReference type="UniPathway" id="UPA00275">
    <property type="reaction ID" value="UER00404"/>
</dbReference>
<evidence type="ECO:0000256" key="7">
    <source>
        <dbReference type="RuleBase" id="RU003795"/>
    </source>
</evidence>
<evidence type="ECO:0000256" key="2">
    <source>
        <dbReference type="ARBA" id="ARBA00007424"/>
    </source>
</evidence>
<dbReference type="Proteomes" id="UP000193411">
    <property type="component" value="Unassembled WGS sequence"/>
</dbReference>
<dbReference type="Pfam" id="PF00885">
    <property type="entry name" value="DMRL_synthase"/>
    <property type="match status" value="1"/>
</dbReference>
<evidence type="ECO:0000256" key="4">
    <source>
        <dbReference type="ARBA" id="ARBA00022619"/>
    </source>
</evidence>
<keyword evidence="4 7" id="KW-0686">Riboflavin biosynthesis</keyword>
<organism evidence="8 9">
    <name type="scientific">Catenaria anguillulae PL171</name>
    <dbReference type="NCBI Taxonomy" id="765915"/>
    <lineage>
        <taxon>Eukaryota</taxon>
        <taxon>Fungi</taxon>
        <taxon>Fungi incertae sedis</taxon>
        <taxon>Blastocladiomycota</taxon>
        <taxon>Blastocladiomycetes</taxon>
        <taxon>Blastocladiales</taxon>
        <taxon>Catenariaceae</taxon>
        <taxon>Catenaria</taxon>
    </lineage>
</organism>
<reference evidence="8 9" key="1">
    <citation type="submission" date="2016-07" db="EMBL/GenBank/DDBJ databases">
        <title>Pervasive Adenine N6-methylation of Active Genes in Fungi.</title>
        <authorList>
            <consortium name="DOE Joint Genome Institute"/>
            <person name="Mondo S.J."/>
            <person name="Dannebaum R.O."/>
            <person name="Kuo R.C."/>
            <person name="Labutti K."/>
            <person name="Haridas S."/>
            <person name="Kuo A."/>
            <person name="Salamov A."/>
            <person name="Ahrendt S.R."/>
            <person name="Lipzen A."/>
            <person name="Sullivan W."/>
            <person name="Andreopoulos W.B."/>
            <person name="Clum A."/>
            <person name="Lindquist E."/>
            <person name="Daum C."/>
            <person name="Ramamoorthy G.K."/>
            <person name="Gryganskyi A."/>
            <person name="Culley D."/>
            <person name="Magnuson J.K."/>
            <person name="James T.Y."/>
            <person name="O'Malley M.A."/>
            <person name="Stajich J.E."/>
            <person name="Spatafora J.W."/>
            <person name="Visel A."/>
            <person name="Grigoriev I.V."/>
        </authorList>
    </citation>
    <scope>NUCLEOTIDE SEQUENCE [LARGE SCALE GENOMIC DNA]</scope>
    <source>
        <strain evidence="8 9">PL171</strain>
    </source>
</reference>
<dbReference type="InterPro" id="IPR002180">
    <property type="entry name" value="LS/RS"/>
</dbReference>
<dbReference type="SUPFAM" id="SSF52121">
    <property type="entry name" value="Lumazine synthase"/>
    <property type="match status" value="1"/>
</dbReference>
<evidence type="ECO:0000256" key="6">
    <source>
        <dbReference type="ARBA" id="ARBA00048785"/>
    </source>
</evidence>
<keyword evidence="9" id="KW-1185">Reference proteome</keyword>
<dbReference type="STRING" id="765915.A0A1Y2HTL3"/>
<comment type="catalytic activity">
    <reaction evidence="6 7">
        <text>(2S)-2-hydroxy-3-oxobutyl phosphate + 5-amino-6-(D-ribitylamino)uracil = 6,7-dimethyl-8-(1-D-ribityl)lumazine + phosphate + 2 H2O + H(+)</text>
        <dbReference type="Rhea" id="RHEA:26152"/>
        <dbReference type="ChEBI" id="CHEBI:15377"/>
        <dbReference type="ChEBI" id="CHEBI:15378"/>
        <dbReference type="ChEBI" id="CHEBI:15934"/>
        <dbReference type="ChEBI" id="CHEBI:43474"/>
        <dbReference type="ChEBI" id="CHEBI:58201"/>
        <dbReference type="ChEBI" id="CHEBI:58830"/>
        <dbReference type="EC" id="2.5.1.78"/>
    </reaction>
</comment>
<dbReference type="AlphaFoldDB" id="A0A1Y2HTL3"/>
<comment type="function">
    <text evidence="7">Catalyzes the formation of 6,7-dimethyl-8-ribityllumazine by condensation of 5-amino-6-(D-ribitylamino)uracil with 3,4-dihydroxy-2-butanone 4-phosphate. This is the penultimate step in the biosynthesis of riboflavin.</text>
</comment>
<evidence type="ECO:0000313" key="9">
    <source>
        <dbReference type="Proteomes" id="UP000193411"/>
    </source>
</evidence>
<gene>
    <name evidence="8" type="ORF">BCR44DRAFT_51095</name>
</gene>
<evidence type="ECO:0000256" key="5">
    <source>
        <dbReference type="ARBA" id="ARBA00022679"/>
    </source>
</evidence>
<keyword evidence="5 7" id="KW-0808">Transferase</keyword>
<dbReference type="EC" id="2.5.1.78" evidence="3 7"/>
<evidence type="ECO:0000313" key="8">
    <source>
        <dbReference type="EMBL" id="ORZ37121.1"/>
    </source>
</evidence>
<dbReference type="InterPro" id="IPR034964">
    <property type="entry name" value="LS"/>
</dbReference>
<evidence type="ECO:0000256" key="3">
    <source>
        <dbReference type="ARBA" id="ARBA00012664"/>
    </source>
</evidence>
<dbReference type="CDD" id="cd09209">
    <property type="entry name" value="Lumazine_synthase-I"/>
    <property type="match status" value="1"/>
</dbReference>
<evidence type="ECO:0000256" key="1">
    <source>
        <dbReference type="ARBA" id="ARBA00004917"/>
    </source>
</evidence>
<comment type="caution">
    <text evidence="8">The sequence shown here is derived from an EMBL/GenBank/DDBJ whole genome shotgun (WGS) entry which is preliminary data.</text>
</comment>
<sequence>MLDKAKSLTTLPAVDPALVANRRFLILHTRWNDAIVNALRDGALNTLTGKYGVPRANIDIVTVPGSYELPFATQSLLQQAKAKHSPYAAAIPIGVLIKGSTMHFEYICDAVSQGLMKVGLEERTPVIFGVLTCLTDEQAHLRAGIPVGDDKGHNHGIDWAAAAVEMALLDSGNAKIE</sequence>
<dbReference type="GO" id="GO:0009231">
    <property type="term" value="P:riboflavin biosynthetic process"/>
    <property type="evidence" value="ECO:0007669"/>
    <property type="project" value="UniProtKB-UniPathway"/>
</dbReference>
<dbReference type="GO" id="GO:0000906">
    <property type="term" value="F:6,7-dimethyl-8-ribityllumazine synthase activity"/>
    <property type="evidence" value="ECO:0007669"/>
    <property type="project" value="UniProtKB-EC"/>
</dbReference>
<accession>A0A1Y2HTL3</accession>
<dbReference type="EMBL" id="MCFL01000014">
    <property type="protein sequence ID" value="ORZ37121.1"/>
    <property type="molecule type" value="Genomic_DNA"/>
</dbReference>
<dbReference type="Gene3D" id="3.40.50.960">
    <property type="entry name" value="Lumazine/riboflavin synthase"/>
    <property type="match status" value="1"/>
</dbReference>
<dbReference type="PANTHER" id="PTHR21058:SF0">
    <property type="entry name" value="6,7-DIMETHYL-8-RIBITYLLUMAZINE SYNTHASE"/>
    <property type="match status" value="1"/>
</dbReference>
<proteinExistence type="inferred from homology"/>
<protein>
    <recommendedName>
        <fullName evidence="3 7">6,7-dimethyl-8-ribityllumazine synthase</fullName>
        <shortName evidence="7">DMRL synthase</shortName>
        <ecNumber evidence="3 7">2.5.1.78</ecNumber>
    </recommendedName>
</protein>
<dbReference type="InterPro" id="IPR036467">
    <property type="entry name" value="LS/RS_sf"/>
</dbReference>
<dbReference type="GO" id="GO:0009349">
    <property type="term" value="C:riboflavin synthase complex"/>
    <property type="evidence" value="ECO:0007669"/>
    <property type="project" value="UniProtKB-UniRule"/>
</dbReference>